<keyword evidence="10" id="KW-0961">Cell wall biogenesis/degradation</keyword>
<evidence type="ECO:0000256" key="1">
    <source>
        <dbReference type="ARBA" id="ARBA00003001"/>
    </source>
</evidence>
<dbReference type="InterPro" id="IPR032731">
    <property type="entry name" value="Arabino_trans_C"/>
</dbReference>
<dbReference type="InterPro" id="IPR042486">
    <property type="entry name" value="Arabino_trans_C_2"/>
</dbReference>
<dbReference type="STRING" id="1766.XA26_12970"/>
<feature type="transmembrane region" description="Helical" evidence="12">
    <location>
        <begin position="557"/>
        <end position="574"/>
    </location>
</feature>
<evidence type="ECO:0000256" key="6">
    <source>
        <dbReference type="ARBA" id="ARBA00022679"/>
    </source>
</evidence>
<feature type="region of interest" description="Disordered" evidence="11">
    <location>
        <begin position="1"/>
        <end position="25"/>
    </location>
</feature>
<feature type="domain" description="Arabinosyltransferas concanavalin like" evidence="15">
    <location>
        <begin position="55"/>
        <end position="214"/>
    </location>
</feature>
<dbReference type="GO" id="GO:0071766">
    <property type="term" value="P:Actinobacterium-type cell wall biogenesis"/>
    <property type="evidence" value="ECO:0007669"/>
    <property type="project" value="InterPro"/>
</dbReference>
<dbReference type="PATRIC" id="fig|1766.6.peg.1283"/>
<evidence type="ECO:0000256" key="11">
    <source>
        <dbReference type="SAM" id="MobiDB-lite"/>
    </source>
</evidence>
<feature type="transmembrane region" description="Helical" evidence="12">
    <location>
        <begin position="465"/>
        <end position="482"/>
    </location>
</feature>
<feature type="transmembrane region" description="Helical" evidence="12">
    <location>
        <begin position="580"/>
        <end position="601"/>
    </location>
</feature>
<reference evidence="16 17" key="1">
    <citation type="journal article" date="2015" name="MBio">
        <title>Enzymatic Degradation of Phenazines Can Generate Energy and Protect Sensitive Organisms from Toxicity.</title>
        <authorList>
            <person name="Costa K.C."/>
            <person name="Bergkessel M."/>
            <person name="Saunders S."/>
            <person name="Korlach J."/>
            <person name="Newman D.K."/>
        </authorList>
    </citation>
    <scope>NUCLEOTIDE SEQUENCE [LARGE SCALE GENOMIC DNA]</scope>
    <source>
        <strain evidence="16 17">CT6</strain>
    </source>
</reference>
<evidence type="ECO:0000259" key="15">
    <source>
        <dbReference type="Pfam" id="PF17689"/>
    </source>
</evidence>
<dbReference type="Proteomes" id="UP000057134">
    <property type="component" value="Chromosome"/>
</dbReference>
<gene>
    <name evidence="16" type="primary">embC</name>
    <name evidence="16" type="ORF">XA26_12970</name>
</gene>
<evidence type="ECO:0000259" key="13">
    <source>
        <dbReference type="Pfam" id="PF04602"/>
    </source>
</evidence>
<dbReference type="RefSeq" id="WP_432416724.1">
    <property type="nucleotide sequence ID" value="NZ_CP011269.1"/>
</dbReference>
<evidence type="ECO:0000256" key="12">
    <source>
        <dbReference type="SAM" id="Phobius"/>
    </source>
</evidence>
<evidence type="ECO:0000256" key="9">
    <source>
        <dbReference type="ARBA" id="ARBA00023136"/>
    </source>
</evidence>
<evidence type="ECO:0000256" key="10">
    <source>
        <dbReference type="ARBA" id="ARBA00023316"/>
    </source>
</evidence>
<keyword evidence="6 16" id="KW-0808">Transferase</keyword>
<feature type="transmembrane region" description="Helical" evidence="12">
    <location>
        <begin position="528"/>
        <end position="545"/>
    </location>
</feature>
<dbReference type="InterPro" id="IPR027451">
    <property type="entry name" value="EmbABC_dom1"/>
</dbReference>
<evidence type="ECO:0000259" key="14">
    <source>
        <dbReference type="Pfam" id="PF14896"/>
    </source>
</evidence>
<dbReference type="Pfam" id="PF14896">
    <property type="entry name" value="Arabino_trans_C"/>
    <property type="match status" value="1"/>
</dbReference>
<dbReference type="EMBL" id="CP011269">
    <property type="protein sequence ID" value="ALI25149.1"/>
    <property type="molecule type" value="Genomic_DNA"/>
</dbReference>
<keyword evidence="4" id="KW-1003">Cell membrane</keyword>
<protein>
    <submittedName>
        <fullName evidence="16">Integral membrane INDOLYLACETYLINOSITOL ARABINOSYLTRANSFERASE EmbC</fullName>
    </submittedName>
</protein>
<feature type="transmembrane region" description="Helical" evidence="12">
    <location>
        <begin position="613"/>
        <end position="636"/>
    </location>
</feature>
<dbReference type="GO" id="GO:0052636">
    <property type="term" value="F:arabinosyltransferase activity"/>
    <property type="evidence" value="ECO:0007669"/>
    <property type="project" value="InterPro"/>
</dbReference>
<accession>A0A0N9XNU2</accession>
<keyword evidence="5" id="KW-0328">Glycosyltransferase</keyword>
<dbReference type="GO" id="GO:0005886">
    <property type="term" value="C:plasma membrane"/>
    <property type="evidence" value="ECO:0007669"/>
    <property type="project" value="UniProtKB-SubCell"/>
</dbReference>
<dbReference type="KEGG" id="mft:XA26_12970"/>
<feature type="domain" description="Arabinofuranosyltransferase central" evidence="13">
    <location>
        <begin position="218"/>
        <end position="675"/>
    </location>
</feature>
<evidence type="ECO:0000313" key="17">
    <source>
        <dbReference type="Proteomes" id="UP000057134"/>
    </source>
</evidence>
<evidence type="ECO:0000256" key="5">
    <source>
        <dbReference type="ARBA" id="ARBA00022676"/>
    </source>
</evidence>
<proteinExistence type="inferred from homology"/>
<comment type="similarity">
    <text evidence="3">Belongs to the emb family.</text>
</comment>
<keyword evidence="7 12" id="KW-0812">Transmembrane</keyword>
<organism evidence="16 17">
    <name type="scientific">Mycolicibacterium fortuitum</name>
    <name type="common">Mycobacterium fortuitum</name>
    <dbReference type="NCBI Taxonomy" id="1766"/>
    <lineage>
        <taxon>Bacteria</taxon>
        <taxon>Bacillati</taxon>
        <taxon>Actinomycetota</taxon>
        <taxon>Actinomycetes</taxon>
        <taxon>Mycobacteriales</taxon>
        <taxon>Mycobacteriaceae</taxon>
        <taxon>Mycolicibacterium</taxon>
    </lineage>
</organism>
<comment type="subcellular location">
    <subcellularLocation>
        <location evidence="2">Cell membrane</location>
        <topology evidence="2">Multi-pass membrane protein</topology>
    </subcellularLocation>
</comment>
<sequence length="1081" mass="114646">MSLVEDVPSTTGGGSPEAQTAPTGRPLPATRWVAIIAGLVGFVASMLIPVLPVVQTTASLQWPQDSQLGSVTAPLIALAPVSLEASVPCTVFRDMPASGGVVLSTAPTGGKQAMLNGLFVTATAQRVDVIARNVVVLSVPRGRMSEPQCQRLQLSSSTSGTYAGVEGLTDPDTGTTVRGGAEDPNLRPQIVGVFTDLTGPPPPGLSFTATIDTRYTSSPSALKTAAMIAGILGTVVALLALWRLDRLDGRRARRLIPTRWRSFTAVDATVIVISVVWFIGGAGSSDDGYQYGMANTSSHAGYMANYFRWYGSPEDPFGWYYELIAAMTHVSHASLWLRLPDLLCALVCWLLLSREVLPRLGRAVVRSNAAVWAAALVFIAAWMPFNNGLRPEGQMATGALITYVLVERAISTRRATPVGLAIVVAAFTLGIQPTGIIAVAVLLAGGRPIVRIIVTRARTVGIWPVLLPLAAAGFVVLTVIFADQTLAAVHEATTVRTAIGPAQPWYTENLRYFYLFLPTTDAALSRRFGILITVACLFASMLLLLRRKRIPGIAVGPVWRLMGVIFATLFLLTFAPTKWIHHFGLFAAAGAAMAAVATVLFGPTVLRSRRNQVAFLSVVLLVLALCFASTNGFWYVSSYGVPFNDSSPHWGPVTASAVFLWLSLAAAGYAGWLHLVPPKQPPARLSRMLTAAPVPVAAGVIVLVCAGSMLTGAVKQYPSYSNGWANLRELTGGCGLADDVLVEPDANAGFLAPLPAGYGPLGPLGGTAPIGFDPNGVPEHTLAESVWQSQAKSGTDYDWDAPTTLDQPGVNGSSVVLPYTLDPTRVPVAGSFTTGPQQVSTLTSAWYRLPAADAAHPLVVVTAAGTITGNSVLSGHTAAQTVALEYGAAGPDGTPVPGGQLLPDDIGPQPAWRNLRFPRSAIPADATYVRIVADDRSLDPGDWVAVTPPRVPELRSAQEYLGSTQPVLMDWAVGLVFPCQQPMLHANGVAQIPNYRISPDYPAKIEMPDTWQSGDNGGPLGITDLLLRAHVMPTYLSRDWGRDWGSLRRFTPVVDAPEAHLQLGTAVRSGFWRPGPIRIGP</sequence>
<dbReference type="Gene3D" id="2.60.120.610">
    <property type="entry name" value="arabinofuranosyltransferase like domain"/>
    <property type="match status" value="1"/>
</dbReference>
<feature type="transmembrane region" description="Helical" evidence="12">
    <location>
        <begin position="224"/>
        <end position="242"/>
    </location>
</feature>
<keyword evidence="8 12" id="KW-1133">Transmembrane helix</keyword>
<dbReference type="AlphaFoldDB" id="A0A0N9XNU2"/>
<evidence type="ECO:0000256" key="7">
    <source>
        <dbReference type="ARBA" id="ARBA00022692"/>
    </source>
</evidence>
<dbReference type="Gene3D" id="3.40.190.160">
    <property type="match status" value="1"/>
</dbReference>
<keyword evidence="17" id="KW-1185">Reference proteome</keyword>
<feature type="domain" description="Arabinosyltransferase C-terminal" evidence="14">
    <location>
        <begin position="708"/>
        <end position="1078"/>
    </location>
</feature>
<evidence type="ECO:0000313" key="16">
    <source>
        <dbReference type="EMBL" id="ALI25149.1"/>
    </source>
</evidence>
<evidence type="ECO:0000256" key="8">
    <source>
        <dbReference type="ARBA" id="ARBA00022989"/>
    </source>
</evidence>
<feature type="transmembrane region" description="Helical" evidence="12">
    <location>
        <begin position="418"/>
        <end position="444"/>
    </location>
</feature>
<feature type="transmembrane region" description="Helical" evidence="12">
    <location>
        <begin position="32"/>
        <end position="54"/>
    </location>
</feature>
<dbReference type="InterPro" id="IPR007680">
    <property type="entry name" value="Arabino_trans_central"/>
</dbReference>
<dbReference type="Gene3D" id="2.60.120.940">
    <property type="entry name" value="EmbC, C-terminal domain, subdomain 2"/>
    <property type="match status" value="1"/>
</dbReference>
<feature type="transmembrane region" description="Helical" evidence="12">
    <location>
        <begin position="263"/>
        <end position="283"/>
    </location>
</feature>
<evidence type="ECO:0000256" key="2">
    <source>
        <dbReference type="ARBA" id="ARBA00004651"/>
    </source>
</evidence>
<feature type="transmembrane region" description="Helical" evidence="12">
    <location>
        <begin position="688"/>
        <end position="710"/>
    </location>
</feature>
<dbReference type="Pfam" id="PF17689">
    <property type="entry name" value="Arabino_trans_N"/>
    <property type="match status" value="1"/>
</dbReference>
<comment type="function">
    <text evidence="1">Arabinosyl transferase responsible for the polymerization of arabinose into the arabinan of arabinogalactan.</text>
</comment>
<evidence type="ECO:0000256" key="4">
    <source>
        <dbReference type="ARBA" id="ARBA00022475"/>
    </source>
</evidence>
<dbReference type="InterPro" id="IPR040920">
    <property type="entry name" value="Arabino_trans_N"/>
</dbReference>
<feature type="transmembrane region" description="Helical" evidence="12">
    <location>
        <begin position="656"/>
        <end position="676"/>
    </location>
</feature>
<feature type="region of interest" description="Disordered" evidence="11">
    <location>
        <begin position="160"/>
        <end position="183"/>
    </location>
</feature>
<dbReference type="GO" id="GO:0071555">
    <property type="term" value="P:cell wall organization"/>
    <property type="evidence" value="ECO:0007669"/>
    <property type="project" value="UniProtKB-KW"/>
</dbReference>
<keyword evidence="9 12" id="KW-0472">Membrane</keyword>
<evidence type="ECO:0000256" key="3">
    <source>
        <dbReference type="ARBA" id="ARBA00008195"/>
    </source>
</evidence>
<feature type="transmembrane region" description="Helical" evidence="12">
    <location>
        <begin position="364"/>
        <end position="385"/>
    </location>
</feature>
<name>A0A0N9XNU2_MYCFO</name>
<dbReference type="Pfam" id="PF04602">
    <property type="entry name" value="Arabinose_trans"/>
    <property type="match status" value="1"/>
</dbReference>